<sequence>MLVLGLTGGIATGKSTVATILSSPPYSYPLIDADKLAREVVLPGTRGYAKIVAHFGPNVPDLLLPPDEQQHGQSGLNRAALGRYIFGNETERKVLNAIIHPEVRRAILRKLVYHWLVSRASIVVLDIPLLFEAKFDLFCGVTMVVACKPDLQRERLLKRDGHVLTAKDADQRIASQMPIEDKAQLADVVVWNNGDLHELNTKLAATIANIKPASLTTWIEWIPPLGLAMALACFLRRYFSPSGAREKKT</sequence>
<comment type="caution">
    <text evidence="1">The sequence shown here is derived from an EMBL/GenBank/DDBJ whole genome shotgun (WGS) entry which is preliminary data.</text>
</comment>
<protein>
    <submittedName>
        <fullName evidence="1">Dephospho-CoA kinase-domain-containing protein</fullName>
    </submittedName>
</protein>
<name>A0ACC3T383_LIPKO</name>
<dbReference type="Proteomes" id="UP001433508">
    <property type="component" value="Unassembled WGS sequence"/>
</dbReference>
<organism evidence="1 2">
    <name type="scientific">Lipomyces kononenkoae</name>
    <name type="common">Yeast</name>
    <dbReference type="NCBI Taxonomy" id="34357"/>
    <lineage>
        <taxon>Eukaryota</taxon>
        <taxon>Fungi</taxon>
        <taxon>Dikarya</taxon>
        <taxon>Ascomycota</taxon>
        <taxon>Saccharomycotina</taxon>
        <taxon>Lipomycetes</taxon>
        <taxon>Lipomycetales</taxon>
        <taxon>Lipomycetaceae</taxon>
        <taxon>Lipomyces</taxon>
    </lineage>
</organism>
<keyword evidence="1" id="KW-0808">Transferase</keyword>
<reference evidence="2" key="1">
    <citation type="journal article" date="2024" name="Front. Bioeng. Biotechnol.">
        <title>Genome-scale model development and genomic sequencing of the oleaginous clade Lipomyces.</title>
        <authorList>
            <person name="Czajka J.J."/>
            <person name="Han Y."/>
            <person name="Kim J."/>
            <person name="Mondo S.J."/>
            <person name="Hofstad B.A."/>
            <person name="Robles A."/>
            <person name="Haridas S."/>
            <person name="Riley R."/>
            <person name="LaButti K."/>
            <person name="Pangilinan J."/>
            <person name="Andreopoulos W."/>
            <person name="Lipzen A."/>
            <person name="Yan J."/>
            <person name="Wang M."/>
            <person name="Ng V."/>
            <person name="Grigoriev I.V."/>
            <person name="Spatafora J.W."/>
            <person name="Magnuson J.K."/>
            <person name="Baker S.E."/>
            <person name="Pomraning K.R."/>
        </authorList>
    </citation>
    <scope>NUCLEOTIDE SEQUENCE [LARGE SCALE GENOMIC DNA]</scope>
    <source>
        <strain evidence="2">CBS 7786</strain>
    </source>
</reference>
<accession>A0ACC3T383</accession>
<dbReference type="EMBL" id="MU971357">
    <property type="protein sequence ID" value="KAK9238369.1"/>
    <property type="molecule type" value="Genomic_DNA"/>
</dbReference>
<evidence type="ECO:0000313" key="1">
    <source>
        <dbReference type="EMBL" id="KAK9238369.1"/>
    </source>
</evidence>
<keyword evidence="1" id="KW-0418">Kinase</keyword>
<keyword evidence="2" id="KW-1185">Reference proteome</keyword>
<gene>
    <name evidence="1" type="ORF">V1525DRAFT_401383</name>
</gene>
<evidence type="ECO:0000313" key="2">
    <source>
        <dbReference type="Proteomes" id="UP001433508"/>
    </source>
</evidence>
<proteinExistence type="predicted"/>